<proteinExistence type="predicted"/>
<dbReference type="InterPro" id="IPR054053">
    <property type="entry name" value="DUF6887"/>
</dbReference>
<dbReference type="AlphaFoldDB" id="A3INM6"/>
<keyword evidence="2" id="KW-1185">Reference proteome</keyword>
<organism evidence="1 2">
    <name type="scientific">Crocosphaera chwakensis CCY0110</name>
    <dbReference type="NCBI Taxonomy" id="391612"/>
    <lineage>
        <taxon>Bacteria</taxon>
        <taxon>Bacillati</taxon>
        <taxon>Cyanobacteriota</taxon>
        <taxon>Cyanophyceae</taxon>
        <taxon>Oscillatoriophycideae</taxon>
        <taxon>Chroococcales</taxon>
        <taxon>Aphanothecaceae</taxon>
        <taxon>Crocosphaera</taxon>
        <taxon>Crocosphaera chwakensis</taxon>
    </lineage>
</organism>
<dbReference type="EMBL" id="AAXW01000010">
    <property type="protein sequence ID" value="EAZ91924.1"/>
    <property type="molecule type" value="Genomic_DNA"/>
</dbReference>
<reference evidence="1 2" key="1">
    <citation type="submission" date="2007-03" db="EMBL/GenBank/DDBJ databases">
        <authorList>
            <person name="Stal L."/>
            <person name="Ferriera S."/>
            <person name="Johnson J."/>
            <person name="Kravitz S."/>
            <person name="Beeson K."/>
            <person name="Sutton G."/>
            <person name="Rogers Y.-H."/>
            <person name="Friedman R."/>
            <person name="Frazier M."/>
            <person name="Venter J.C."/>
        </authorList>
    </citation>
    <scope>NUCLEOTIDE SEQUENCE [LARGE SCALE GENOMIC DNA]</scope>
    <source>
        <strain evidence="1 2">CCY0110</strain>
    </source>
</reference>
<comment type="caution">
    <text evidence="1">The sequence shown here is derived from an EMBL/GenBank/DDBJ whole genome shotgun (WGS) entry which is preliminary data.</text>
</comment>
<sequence length="69" mass="8369">MSPKPNFKEMSLQELKKYVLSHRDDQEAWQEFTHRDRPNAVYFDTDVPLATQKQRLQELIEKEKYSNEI</sequence>
<gene>
    <name evidence="1" type="ORF">CY0110_29654</name>
</gene>
<evidence type="ECO:0000313" key="1">
    <source>
        <dbReference type="EMBL" id="EAZ91924.1"/>
    </source>
</evidence>
<dbReference type="eggNOG" id="ENOG502ZDI0">
    <property type="taxonomic scope" value="Bacteria"/>
</dbReference>
<accession>A3INM6</accession>
<name>A3INM6_9CHRO</name>
<dbReference type="Proteomes" id="UP000003781">
    <property type="component" value="Unassembled WGS sequence"/>
</dbReference>
<evidence type="ECO:0000313" key="2">
    <source>
        <dbReference type="Proteomes" id="UP000003781"/>
    </source>
</evidence>
<dbReference type="Pfam" id="PF21826">
    <property type="entry name" value="DUF6887"/>
    <property type="match status" value="1"/>
</dbReference>
<protein>
    <submittedName>
        <fullName evidence="1">Uncharacterized protein</fullName>
    </submittedName>
</protein>